<evidence type="ECO:0000313" key="15">
    <source>
        <dbReference type="EMBL" id="MBB5031260.1"/>
    </source>
</evidence>
<evidence type="ECO:0000256" key="3">
    <source>
        <dbReference type="ARBA" id="ARBA00022741"/>
    </source>
</evidence>
<dbReference type="GO" id="GO:0008146">
    <property type="term" value="F:sulfotransferase activity"/>
    <property type="evidence" value="ECO:0007669"/>
    <property type="project" value="TreeGrafter"/>
</dbReference>
<keyword evidence="13" id="KW-0812">Transmembrane</keyword>
<evidence type="ECO:0000256" key="4">
    <source>
        <dbReference type="ARBA" id="ARBA00022840"/>
    </source>
</evidence>
<dbReference type="Gene3D" id="3.40.250.10">
    <property type="entry name" value="Rhodanese-like domain"/>
    <property type="match status" value="1"/>
</dbReference>
<dbReference type="PANTHER" id="PTHR10953:SF102">
    <property type="entry name" value="ADENYLYLTRANSFERASE AND SULFURTRANSFERASE MOCS3"/>
    <property type="match status" value="1"/>
</dbReference>
<dbReference type="FunFam" id="3.40.50.720:FF:000033">
    <property type="entry name" value="Adenylyltransferase and sulfurtransferase MOCS3"/>
    <property type="match status" value="1"/>
</dbReference>
<dbReference type="PROSITE" id="PS50206">
    <property type="entry name" value="RHODANESE_3"/>
    <property type="match status" value="1"/>
</dbReference>
<evidence type="ECO:0000256" key="1">
    <source>
        <dbReference type="ARBA" id="ARBA00009919"/>
    </source>
</evidence>
<dbReference type="PANTHER" id="PTHR10953">
    <property type="entry name" value="UBIQUITIN-ACTIVATING ENZYME E1"/>
    <property type="match status" value="1"/>
</dbReference>
<dbReference type="EMBL" id="JACHIG010000001">
    <property type="protein sequence ID" value="MBB5031260.1"/>
    <property type="molecule type" value="Genomic_DNA"/>
</dbReference>
<evidence type="ECO:0000256" key="9">
    <source>
        <dbReference type="ARBA" id="ARBA00073635"/>
    </source>
</evidence>
<evidence type="ECO:0000256" key="7">
    <source>
        <dbReference type="ARBA" id="ARBA00063809"/>
    </source>
</evidence>
<dbReference type="InterPro" id="IPR035985">
    <property type="entry name" value="Ubiquitin-activating_enz"/>
</dbReference>
<comment type="similarity">
    <text evidence="1">Belongs to the HesA/MoeB/ThiF family.</text>
</comment>
<evidence type="ECO:0000259" key="14">
    <source>
        <dbReference type="PROSITE" id="PS50206"/>
    </source>
</evidence>
<accession>A0A7W7Y8M0</accession>
<dbReference type="InterPro" id="IPR045886">
    <property type="entry name" value="ThiF/MoeB/HesA"/>
</dbReference>
<comment type="caution">
    <text evidence="15">The sequence shown here is derived from an EMBL/GenBank/DDBJ whole genome shotgun (WGS) entry which is preliminary data.</text>
</comment>
<dbReference type="AlphaFoldDB" id="A0A7W7Y8M0"/>
<reference evidence="15 16" key="1">
    <citation type="submission" date="2020-08" db="EMBL/GenBank/DDBJ databases">
        <title>Genomic Encyclopedia of Type Strains, Phase IV (KMG-IV): sequencing the most valuable type-strain genomes for metagenomic binning, comparative biology and taxonomic classification.</title>
        <authorList>
            <person name="Goeker M."/>
        </authorList>
    </citation>
    <scope>NUCLEOTIDE SEQUENCE [LARGE SCALE GENOMIC DNA]</scope>
    <source>
        <strain evidence="15 16">DSM 12252</strain>
    </source>
</reference>
<name>A0A7W7Y8M0_9BACT</name>
<keyword evidence="13" id="KW-1133">Transmembrane helix</keyword>
<keyword evidence="13" id="KW-0472">Membrane</keyword>
<dbReference type="InterPro" id="IPR000594">
    <property type="entry name" value="ThiF_NAD_FAD-bd"/>
</dbReference>
<evidence type="ECO:0000256" key="2">
    <source>
        <dbReference type="ARBA" id="ARBA00022679"/>
    </source>
</evidence>
<dbReference type="EC" id="2.7.7.80" evidence="8"/>
<dbReference type="Gene3D" id="3.40.50.720">
    <property type="entry name" value="NAD(P)-binding Rossmann-like Domain"/>
    <property type="match status" value="1"/>
</dbReference>
<sequence length="381" mass="41162">MPDLSPAELSRYARHLAIPEFGLEGQRKMRGARVLCIGAGGLGSPIALYLAAAGIGGLGLVDPDVVEITNLQRQVLFGQKDLGRKKLDAARDRLADVNPHVDVQVHPELFTAANAMRIAADYDVIIDGTDNFPTRYLSNDVAVWLRKPNVYGSILRFDGQVAVFAPHLGGPCYRCMCPQPPPPGLVPSCAEGGVLGVLPGIIGSLQALEAIKLITGVGQPLLGRLLHVDTLSMRFRTLTLRRDPDCPVCGERPSITQPIDYQGFCGISSAPTSVPSVPSMTVHELKQLRDAGDDHFLLDVREPHEQSISRIAGAVLIPLGQLGERSAELPRDKRILVHCKSGGRSARAVSQLREQGFENVWNISGGIIAWAREIDPSMAEY</sequence>
<evidence type="ECO:0000256" key="5">
    <source>
        <dbReference type="ARBA" id="ARBA00052218"/>
    </source>
</evidence>
<dbReference type="GO" id="GO:0005524">
    <property type="term" value="F:ATP binding"/>
    <property type="evidence" value="ECO:0007669"/>
    <property type="project" value="UniProtKB-KW"/>
</dbReference>
<keyword evidence="16" id="KW-1185">Reference proteome</keyword>
<dbReference type="SUPFAM" id="SSF69572">
    <property type="entry name" value="Activating enzymes of the ubiquitin-like proteins"/>
    <property type="match status" value="1"/>
</dbReference>
<evidence type="ECO:0000256" key="12">
    <source>
        <dbReference type="ARBA" id="ARBA00078531"/>
    </source>
</evidence>
<dbReference type="InterPro" id="IPR036873">
    <property type="entry name" value="Rhodanese-like_dom_sf"/>
</dbReference>
<keyword evidence="3" id="KW-0547">Nucleotide-binding</keyword>
<dbReference type="Proteomes" id="UP000590740">
    <property type="component" value="Unassembled WGS sequence"/>
</dbReference>
<dbReference type="GO" id="GO:0008641">
    <property type="term" value="F:ubiquitin-like modifier activating enzyme activity"/>
    <property type="evidence" value="ECO:0007669"/>
    <property type="project" value="InterPro"/>
</dbReference>
<evidence type="ECO:0000256" key="13">
    <source>
        <dbReference type="SAM" id="Phobius"/>
    </source>
</evidence>
<dbReference type="SMART" id="SM00450">
    <property type="entry name" value="RHOD"/>
    <property type="match status" value="1"/>
</dbReference>
<dbReference type="NCBIfam" id="NF004281">
    <property type="entry name" value="PRK05690.1"/>
    <property type="match status" value="1"/>
</dbReference>
<keyword evidence="2 15" id="KW-0808">Transferase</keyword>
<comment type="subunit">
    <text evidence="7">Homodimer. Forms a stable heterotetrameric complex of 2 MoeB and 2 MoaD during adenylation of MoaD.</text>
</comment>
<dbReference type="Pfam" id="PF00581">
    <property type="entry name" value="Rhodanese"/>
    <property type="match status" value="1"/>
</dbReference>
<evidence type="ECO:0000256" key="6">
    <source>
        <dbReference type="ARBA" id="ARBA00055169"/>
    </source>
</evidence>
<dbReference type="GO" id="GO:0004792">
    <property type="term" value="F:thiosulfate-cyanide sulfurtransferase activity"/>
    <property type="evidence" value="ECO:0007669"/>
    <property type="project" value="TreeGrafter"/>
</dbReference>
<evidence type="ECO:0000256" key="10">
    <source>
        <dbReference type="ARBA" id="ARBA00075110"/>
    </source>
</evidence>
<dbReference type="InterPro" id="IPR001763">
    <property type="entry name" value="Rhodanese-like_dom"/>
</dbReference>
<dbReference type="GO" id="GO:0061605">
    <property type="term" value="F:molybdopterin-synthase adenylyltransferase activity"/>
    <property type="evidence" value="ECO:0007669"/>
    <property type="project" value="UniProtKB-EC"/>
</dbReference>
<keyword evidence="4" id="KW-0067">ATP-binding</keyword>
<dbReference type="CDD" id="cd00757">
    <property type="entry name" value="ThiF_MoeB_HesA_family"/>
    <property type="match status" value="1"/>
</dbReference>
<dbReference type="GO" id="GO:0005829">
    <property type="term" value="C:cytosol"/>
    <property type="evidence" value="ECO:0007669"/>
    <property type="project" value="TreeGrafter"/>
</dbReference>
<comment type="catalytic activity">
    <reaction evidence="5">
        <text>[molybdopterin-synthase sulfur-carrier protein]-C-terminal Gly-Gly + ATP + H(+) = [molybdopterin-synthase sulfur-carrier protein]-C-terminal Gly-Gly-AMP + diphosphate</text>
        <dbReference type="Rhea" id="RHEA:43616"/>
        <dbReference type="Rhea" id="RHEA-COMP:12159"/>
        <dbReference type="Rhea" id="RHEA-COMP:12202"/>
        <dbReference type="ChEBI" id="CHEBI:15378"/>
        <dbReference type="ChEBI" id="CHEBI:30616"/>
        <dbReference type="ChEBI" id="CHEBI:33019"/>
        <dbReference type="ChEBI" id="CHEBI:90618"/>
        <dbReference type="ChEBI" id="CHEBI:90778"/>
        <dbReference type="EC" id="2.7.7.80"/>
    </reaction>
</comment>
<comment type="function">
    <text evidence="6">Catalyzes the adenylation by ATP of the carboxyl group of the C-terminal glycine of sulfur carrier protein MoaD.</text>
</comment>
<organism evidence="15 16">
    <name type="scientific">Prosthecobacter vanneervenii</name>
    <dbReference type="NCBI Taxonomy" id="48466"/>
    <lineage>
        <taxon>Bacteria</taxon>
        <taxon>Pseudomonadati</taxon>
        <taxon>Verrucomicrobiota</taxon>
        <taxon>Verrucomicrobiia</taxon>
        <taxon>Verrucomicrobiales</taxon>
        <taxon>Verrucomicrobiaceae</taxon>
        <taxon>Prosthecobacter</taxon>
    </lineage>
</organism>
<evidence type="ECO:0000256" key="8">
    <source>
        <dbReference type="ARBA" id="ARBA00066884"/>
    </source>
</evidence>
<protein>
    <recommendedName>
        <fullName evidence="9">Molybdopterin-synthase adenylyltransferase</fullName>
        <ecNumber evidence="8">2.7.7.80</ecNumber>
    </recommendedName>
    <alternativeName>
        <fullName evidence="12">MoaD protein adenylase</fullName>
    </alternativeName>
    <alternativeName>
        <fullName evidence="10">Molybdopterin-converting factor subunit 1 adenylase</fullName>
    </alternativeName>
    <alternativeName>
        <fullName evidence="11">Sulfur carrier protein MoaD adenylyltransferase</fullName>
    </alternativeName>
</protein>
<evidence type="ECO:0000313" key="16">
    <source>
        <dbReference type="Proteomes" id="UP000590740"/>
    </source>
</evidence>
<keyword evidence="15" id="KW-0548">Nucleotidyltransferase</keyword>
<feature type="transmembrane region" description="Helical" evidence="13">
    <location>
        <begin position="34"/>
        <end position="61"/>
    </location>
</feature>
<gene>
    <name evidence="15" type="ORF">HNQ65_000814</name>
</gene>
<dbReference type="RefSeq" id="WP_184338192.1">
    <property type="nucleotide sequence ID" value="NZ_JACHIG010000001.1"/>
</dbReference>
<dbReference type="Pfam" id="PF00899">
    <property type="entry name" value="ThiF"/>
    <property type="match status" value="1"/>
</dbReference>
<evidence type="ECO:0000256" key="11">
    <source>
        <dbReference type="ARBA" id="ARBA00075328"/>
    </source>
</evidence>
<proteinExistence type="inferred from homology"/>
<feature type="domain" description="Rhodanese" evidence="14">
    <location>
        <begin position="291"/>
        <end position="379"/>
    </location>
</feature>